<evidence type="ECO:0000313" key="2">
    <source>
        <dbReference type="EnsemblPlants" id="Kaladp0039s0297.1.v1.1.CDS.1"/>
    </source>
</evidence>
<sequence>MEKLGNKVVIFTVCVLVVFRLDVQGGRVLKEKHEVVQPQNIPGGGGIIGTPFPFPFPFAGAGGGAVGFSPFGSTVCSWPRLGCAPLPPLFPRGPSVPIGAGNAPLTVTATASP</sequence>
<keyword evidence="1" id="KW-0732">Signal</keyword>
<dbReference type="Gramene" id="Kaladp0039s0297.1.v1.1">
    <property type="protein sequence ID" value="Kaladp0039s0297.1.v1.1.CDS.1"/>
    <property type="gene ID" value="Kaladp0039s0297.v1.1"/>
</dbReference>
<evidence type="ECO:0008006" key="4">
    <source>
        <dbReference type="Google" id="ProtNLM"/>
    </source>
</evidence>
<evidence type="ECO:0000256" key="1">
    <source>
        <dbReference type="SAM" id="SignalP"/>
    </source>
</evidence>
<feature type="signal peptide" evidence="1">
    <location>
        <begin position="1"/>
        <end position="25"/>
    </location>
</feature>
<evidence type="ECO:0000313" key="3">
    <source>
        <dbReference type="Proteomes" id="UP000594263"/>
    </source>
</evidence>
<reference evidence="2" key="1">
    <citation type="submission" date="2021-01" db="UniProtKB">
        <authorList>
            <consortium name="EnsemblPlants"/>
        </authorList>
    </citation>
    <scope>IDENTIFICATION</scope>
</reference>
<organism evidence="2 3">
    <name type="scientific">Kalanchoe fedtschenkoi</name>
    <name type="common">Lavender scallops</name>
    <name type="synonym">South American air plant</name>
    <dbReference type="NCBI Taxonomy" id="63787"/>
    <lineage>
        <taxon>Eukaryota</taxon>
        <taxon>Viridiplantae</taxon>
        <taxon>Streptophyta</taxon>
        <taxon>Embryophyta</taxon>
        <taxon>Tracheophyta</taxon>
        <taxon>Spermatophyta</taxon>
        <taxon>Magnoliopsida</taxon>
        <taxon>eudicotyledons</taxon>
        <taxon>Gunneridae</taxon>
        <taxon>Pentapetalae</taxon>
        <taxon>Saxifragales</taxon>
        <taxon>Crassulaceae</taxon>
        <taxon>Kalanchoe</taxon>
    </lineage>
</organism>
<protein>
    <recommendedName>
        <fullName evidence="4">Glycine-rich protein</fullName>
    </recommendedName>
</protein>
<name>A0A7N0TJT5_KALFE</name>
<proteinExistence type="predicted"/>
<dbReference type="AlphaFoldDB" id="A0A7N0TJT5"/>
<dbReference type="EnsemblPlants" id="Kaladp0039s0297.1.v1.1">
    <property type="protein sequence ID" value="Kaladp0039s0297.1.v1.1.CDS.1"/>
    <property type="gene ID" value="Kaladp0039s0297.v1.1"/>
</dbReference>
<keyword evidence="3" id="KW-1185">Reference proteome</keyword>
<dbReference type="Proteomes" id="UP000594263">
    <property type="component" value="Unplaced"/>
</dbReference>
<accession>A0A7N0TJT5</accession>
<feature type="chain" id="PRO_5029841133" description="Glycine-rich protein" evidence="1">
    <location>
        <begin position="26"/>
        <end position="113"/>
    </location>
</feature>